<evidence type="ECO:0000313" key="3">
    <source>
        <dbReference type="Proteomes" id="UP000272474"/>
    </source>
</evidence>
<evidence type="ECO:0000313" key="2">
    <source>
        <dbReference type="EMBL" id="RKN36685.1"/>
    </source>
</evidence>
<dbReference type="Proteomes" id="UP000272474">
    <property type="component" value="Unassembled WGS sequence"/>
</dbReference>
<gene>
    <name evidence="2" type="ORF">D7294_29860</name>
</gene>
<name>A0A3A9YHR0_9ACTN</name>
<dbReference type="RefSeq" id="WP_120684942.1">
    <property type="nucleotide sequence ID" value="NZ_RBAL01000032.1"/>
</dbReference>
<feature type="region of interest" description="Disordered" evidence="1">
    <location>
        <begin position="25"/>
        <end position="73"/>
    </location>
</feature>
<evidence type="ECO:0000256" key="1">
    <source>
        <dbReference type="SAM" id="MobiDB-lite"/>
    </source>
</evidence>
<keyword evidence="3" id="KW-1185">Reference proteome</keyword>
<accession>A0A3A9YHR0</accession>
<dbReference type="EMBL" id="RBAL01000032">
    <property type="protein sequence ID" value="RKN36685.1"/>
    <property type="molecule type" value="Genomic_DNA"/>
</dbReference>
<comment type="caution">
    <text evidence="2">The sequence shown here is derived from an EMBL/GenBank/DDBJ whole genome shotgun (WGS) entry which is preliminary data.</text>
</comment>
<organism evidence="2 3">
    <name type="scientific">Streptomyces hoynatensis</name>
    <dbReference type="NCBI Taxonomy" id="1141874"/>
    <lineage>
        <taxon>Bacteria</taxon>
        <taxon>Bacillati</taxon>
        <taxon>Actinomycetota</taxon>
        <taxon>Actinomycetes</taxon>
        <taxon>Kitasatosporales</taxon>
        <taxon>Streptomycetaceae</taxon>
        <taxon>Streptomyces</taxon>
    </lineage>
</organism>
<dbReference type="AlphaFoldDB" id="A0A3A9YHR0"/>
<protein>
    <submittedName>
        <fullName evidence="2">Uncharacterized protein</fullName>
    </submittedName>
</protein>
<reference evidence="2 3" key="1">
    <citation type="journal article" date="2014" name="Int. J. Syst. Evol. Microbiol.">
        <title>Streptomyces hoynatensis sp. nov., isolated from deep marine sediment.</title>
        <authorList>
            <person name="Veyisoglu A."/>
            <person name="Sahin N."/>
        </authorList>
    </citation>
    <scope>NUCLEOTIDE SEQUENCE [LARGE SCALE GENOMIC DNA]</scope>
    <source>
        <strain evidence="2 3">KCTC 29097</strain>
    </source>
</reference>
<sequence length="73" mass="7617">MIIRPLADGVAPAAVGQAARDGGLPVVDETVDVPRVNRERDQHGDGVEGPRTSWSSSAAKPSIPIRSSWVAVS</sequence>
<feature type="compositionally biased region" description="Basic and acidic residues" evidence="1">
    <location>
        <begin position="35"/>
        <end position="48"/>
    </location>
</feature>
<proteinExistence type="predicted"/>